<gene>
    <name evidence="1" type="ORF">GZ22_15430</name>
</gene>
<dbReference type="KEGG" id="tap:GZ22_15430"/>
<dbReference type="AlphaFoldDB" id="A0A075LTZ0"/>
<dbReference type="EMBL" id="CP008876">
    <property type="protein sequence ID" value="AIF67893.1"/>
    <property type="molecule type" value="Genomic_DNA"/>
</dbReference>
<dbReference type="HOGENOM" id="CLU_1330389_0_0_9"/>
<evidence type="ECO:0000313" key="1">
    <source>
        <dbReference type="EMBL" id="AIF67893.1"/>
    </source>
</evidence>
<proteinExistence type="predicted"/>
<name>A0A075LTZ0_9BACI</name>
<protein>
    <submittedName>
        <fullName evidence="1">Uncharacterized protein</fullName>
    </submittedName>
</protein>
<dbReference type="Proteomes" id="UP000027980">
    <property type="component" value="Chromosome"/>
</dbReference>
<reference evidence="1 2" key="1">
    <citation type="submission" date="2014-07" db="EMBL/GenBank/DDBJ databases">
        <title>Complete genome sequence of a moderately halophilic bacterium Terribacillus aidingensis MP602, isolated from Cryptomeria fortunei in Tianmu mountain in China.</title>
        <authorList>
            <person name="Wang Y."/>
            <person name="Lu P."/>
            <person name="Zhang L."/>
        </authorList>
    </citation>
    <scope>NUCLEOTIDE SEQUENCE [LARGE SCALE GENOMIC DNA]</scope>
    <source>
        <strain evidence="1 2">MP602</strain>
    </source>
</reference>
<accession>A0A075LTZ0</accession>
<dbReference type="RefSeq" id="WP_038564129.1">
    <property type="nucleotide sequence ID" value="NZ_CP008876.1"/>
</dbReference>
<evidence type="ECO:0000313" key="2">
    <source>
        <dbReference type="Proteomes" id="UP000027980"/>
    </source>
</evidence>
<organism evidence="1 2">
    <name type="scientific">Terribacillus saccharophilus</name>
    <dbReference type="NCBI Taxonomy" id="361277"/>
    <lineage>
        <taxon>Bacteria</taxon>
        <taxon>Bacillati</taxon>
        <taxon>Bacillota</taxon>
        <taxon>Bacilli</taxon>
        <taxon>Bacillales</taxon>
        <taxon>Bacillaceae</taxon>
        <taxon>Terribacillus</taxon>
    </lineage>
</organism>
<sequence>MRDTYTGADLLEQLLLHKDQLLTSIRREDIALDAFLRQEARRPDHNPVFQYVLKHYIGLVNPNLTEAFEHTYFRLFQEAARQPDKLKIVGLTAALYEVRNRRGNPSMQFPLVTHMLHLLNVHYPIYDPARIAFLGMPSANHLIGFDKKMTRYIEQYGQLFEFYQSILQDSRFDTLAVAFDEHFKDHSYEPPSDAKKLDLLVQAFSKTI</sequence>
<dbReference type="OrthoDB" id="893450at2"/>
<dbReference type="GeneID" id="34223131"/>